<dbReference type="Pfam" id="PF04069">
    <property type="entry name" value="OpuAC"/>
    <property type="match status" value="1"/>
</dbReference>
<gene>
    <name evidence="4" type="primary">proX</name>
    <name evidence="4" type="ORF">D0T92_11115</name>
</gene>
<accession>A0A5J6PWC5</accession>
<dbReference type="RefSeq" id="WP_151052867.1">
    <property type="nucleotide sequence ID" value="NZ_CP031700.1"/>
</dbReference>
<evidence type="ECO:0000256" key="2">
    <source>
        <dbReference type="SAM" id="SignalP"/>
    </source>
</evidence>
<dbReference type="Proteomes" id="UP000325713">
    <property type="component" value="Chromosome"/>
</dbReference>
<dbReference type="GO" id="GO:0043190">
    <property type="term" value="C:ATP-binding cassette (ABC) transporter complex"/>
    <property type="evidence" value="ECO:0007669"/>
    <property type="project" value="InterPro"/>
</dbReference>
<dbReference type="InterPro" id="IPR007210">
    <property type="entry name" value="ABC_Gly_betaine_transp_sub-bd"/>
</dbReference>
<dbReference type="NCBIfam" id="NF008334">
    <property type="entry name" value="PRK11119.1"/>
    <property type="match status" value="1"/>
</dbReference>
<evidence type="ECO:0000313" key="5">
    <source>
        <dbReference type="Proteomes" id="UP000325713"/>
    </source>
</evidence>
<dbReference type="CDD" id="cd13638">
    <property type="entry name" value="PBP2_EcProx_like"/>
    <property type="match status" value="1"/>
</dbReference>
<dbReference type="SUPFAM" id="SSF53850">
    <property type="entry name" value="Periplasmic binding protein-like II"/>
    <property type="match status" value="1"/>
</dbReference>
<sequence length="345" mass="37798">MNKTLSLTLMATAFAFGLSACGNQPQEAAQSSNDTATEQSQPGKGVSVQALHSPISEESFQTLVINNLLKELGYDVQPVKEVDYSAAYTAIANGDATYHTVNWDPLHNEMYKNAGGDDKFYREGNYITGAAQGYLIDKKTADQYNITNIEQFKDPNIAKLFDTDGDGKADLTGCQAGWGCEAVIEYQLDAFKLRDNITHKQGQYAAIISDTITRYKDGQPVFYYTWTPYWVSGKLVPGKDVVWLQVPSSANPRNEDTTAPDGKNYGFAVNSERIVANKNFAAENPAAAKLFAVAELPLEDVNAENTLIADGESSPEQIQQHADNWIKANRATVDKWLAEARAAAK</sequence>
<feature type="domain" description="ABC-type glycine betaine transport system substrate-binding" evidence="3">
    <location>
        <begin position="54"/>
        <end position="327"/>
    </location>
</feature>
<dbReference type="Gene3D" id="3.40.190.100">
    <property type="entry name" value="Glycine betaine-binding periplasmic protein, domain 2"/>
    <property type="match status" value="1"/>
</dbReference>
<evidence type="ECO:0000256" key="1">
    <source>
        <dbReference type="SAM" id="MobiDB-lite"/>
    </source>
</evidence>
<name>A0A5J6PWC5_9NEIS</name>
<dbReference type="AlphaFoldDB" id="A0A5J6PWC5"/>
<dbReference type="Gene3D" id="3.40.190.10">
    <property type="entry name" value="Periplasmic binding protein-like II"/>
    <property type="match status" value="1"/>
</dbReference>
<reference evidence="4 5" key="1">
    <citation type="submission" date="2018-08" db="EMBL/GenBank/DDBJ databases">
        <title>Neisseria zalophi ATCC BAA-2455 complete genome.</title>
        <authorList>
            <person name="Veseli I.A."/>
            <person name="Buttler R."/>
            <person name="Mascarenhas dos Santos A.C."/>
            <person name="Pombert J.-F."/>
        </authorList>
    </citation>
    <scope>NUCLEOTIDE SEQUENCE [LARGE SCALE GENOMIC DNA]</scope>
    <source>
        <strain evidence="4 5">ATCC BAA-2455</strain>
    </source>
</reference>
<protein>
    <submittedName>
        <fullName evidence="4">Proline/glycine betaine ABC transporter substrate-binding protein ProX</fullName>
    </submittedName>
</protein>
<dbReference type="OrthoDB" id="9787902at2"/>
<evidence type="ECO:0000313" key="4">
    <source>
        <dbReference type="EMBL" id="QEY27029.1"/>
    </source>
</evidence>
<feature type="compositionally biased region" description="Polar residues" evidence="1">
    <location>
        <begin position="25"/>
        <end position="42"/>
    </location>
</feature>
<proteinExistence type="predicted"/>
<keyword evidence="5" id="KW-1185">Reference proteome</keyword>
<feature type="region of interest" description="Disordered" evidence="1">
    <location>
        <begin position="25"/>
        <end position="49"/>
    </location>
</feature>
<evidence type="ECO:0000259" key="3">
    <source>
        <dbReference type="Pfam" id="PF04069"/>
    </source>
</evidence>
<dbReference type="KEGG" id="nzl:D0T92_11115"/>
<dbReference type="GO" id="GO:0022857">
    <property type="term" value="F:transmembrane transporter activity"/>
    <property type="evidence" value="ECO:0007669"/>
    <property type="project" value="InterPro"/>
</dbReference>
<keyword evidence="2" id="KW-0732">Signal</keyword>
<feature type="chain" id="PRO_5023805731" evidence="2">
    <location>
        <begin position="21"/>
        <end position="345"/>
    </location>
</feature>
<dbReference type="EMBL" id="CP031700">
    <property type="protein sequence ID" value="QEY27029.1"/>
    <property type="molecule type" value="Genomic_DNA"/>
</dbReference>
<dbReference type="PROSITE" id="PS51257">
    <property type="entry name" value="PROKAR_LIPOPROTEIN"/>
    <property type="match status" value="1"/>
</dbReference>
<feature type="signal peptide" evidence="2">
    <location>
        <begin position="1"/>
        <end position="20"/>
    </location>
</feature>
<organism evidence="4 5">
    <name type="scientific">Neisseria zalophi</name>
    <dbReference type="NCBI Taxonomy" id="640030"/>
    <lineage>
        <taxon>Bacteria</taxon>
        <taxon>Pseudomonadati</taxon>
        <taxon>Pseudomonadota</taxon>
        <taxon>Betaproteobacteria</taxon>
        <taxon>Neisseriales</taxon>
        <taxon>Neisseriaceae</taxon>
        <taxon>Neisseria</taxon>
    </lineage>
</organism>